<dbReference type="GO" id="GO:0016971">
    <property type="term" value="F:flavin-dependent sulfhydryl oxidase activity"/>
    <property type="evidence" value="ECO:0007669"/>
    <property type="project" value="InterPro"/>
</dbReference>
<dbReference type="Proteomes" id="UP000281549">
    <property type="component" value="Unassembled WGS sequence"/>
</dbReference>
<evidence type="ECO:0000313" key="13">
    <source>
        <dbReference type="Proteomes" id="UP000281549"/>
    </source>
</evidence>
<dbReference type="FunFam" id="1.20.120.310:FF:000003">
    <property type="entry name" value="Sulfhydryl oxidase"/>
    <property type="match status" value="1"/>
</dbReference>
<dbReference type="HOGENOM" id="CLU_070631_1_0_1"/>
<evidence type="ECO:0000256" key="2">
    <source>
        <dbReference type="ARBA" id="ARBA00004569"/>
    </source>
</evidence>
<reference evidence="11" key="3">
    <citation type="submission" date="2018-08" db="EMBL/GenBank/DDBJ databases">
        <title>Leveraging single-cell genomics to expand the Fungal Tree of Life.</title>
        <authorList>
            <consortium name="DOE Joint Genome Institute"/>
            <person name="Ahrendt S.R."/>
            <person name="Quandt C.A."/>
            <person name="Ciobanu D."/>
            <person name="Clum A."/>
            <person name="Salamov A."/>
            <person name="Andreopoulos B."/>
            <person name="Cheng J.-F."/>
            <person name="Woyke T."/>
            <person name="Pelin A."/>
            <person name="Henrissat B."/>
            <person name="Reynolds N."/>
            <person name="Benny G.L."/>
            <person name="Smith M.E."/>
            <person name="James T.Y."/>
            <person name="Grigoriev I.V."/>
        </authorList>
    </citation>
    <scope>NUCLEOTIDE SEQUENCE</scope>
    <source>
        <strain evidence="11">CSF55</strain>
    </source>
</reference>
<evidence type="ECO:0000313" key="10">
    <source>
        <dbReference type="EMBL" id="EPZ34491.1"/>
    </source>
</evidence>
<dbReference type="STRING" id="988480.A0A075B0Y5"/>
<keyword evidence="4 8" id="KW-0274">FAD</keyword>
<dbReference type="Proteomes" id="UP000030755">
    <property type="component" value="Unassembled WGS sequence"/>
</dbReference>
<dbReference type="Pfam" id="PF04777">
    <property type="entry name" value="Evr1_Alr"/>
    <property type="match status" value="1"/>
</dbReference>
<reference evidence="13" key="2">
    <citation type="journal article" date="2018" name="Nat. Microbiol.">
        <title>Leveraging single-cell genomics to expand the fungal tree of life.</title>
        <authorList>
            <person name="Ahrendt S.R."/>
            <person name="Quandt C.A."/>
            <person name="Ciobanu D."/>
            <person name="Clum A."/>
            <person name="Salamov A."/>
            <person name="Andreopoulos B."/>
            <person name="Cheng J.F."/>
            <person name="Woyke T."/>
            <person name="Pelin A."/>
            <person name="Henrissat B."/>
            <person name="Reynolds N.K."/>
            <person name="Benny G.L."/>
            <person name="Smith M.E."/>
            <person name="James T.Y."/>
            <person name="Grigoriev I.V."/>
        </authorList>
    </citation>
    <scope>NUCLEOTIDE SEQUENCE [LARGE SCALE GENOMIC DNA]</scope>
    <source>
        <strain evidence="13">CSF55</strain>
    </source>
</reference>
<protein>
    <recommendedName>
        <fullName evidence="8">Sulfhydryl oxidase</fullName>
        <ecNumber evidence="8">1.8.3.2</ecNumber>
    </recommendedName>
</protein>
<comment type="catalytic activity">
    <reaction evidence="8">
        <text>2 R'C(R)SH + O2 = R'C(R)S-S(R)CR' + H2O2</text>
        <dbReference type="Rhea" id="RHEA:17357"/>
        <dbReference type="ChEBI" id="CHEBI:15379"/>
        <dbReference type="ChEBI" id="CHEBI:16240"/>
        <dbReference type="ChEBI" id="CHEBI:16520"/>
        <dbReference type="ChEBI" id="CHEBI:17412"/>
        <dbReference type="EC" id="1.8.3.2"/>
    </reaction>
</comment>
<dbReference type="EC" id="1.8.3.2" evidence="8"/>
<keyword evidence="3 8" id="KW-0285">Flavoprotein</keyword>
<accession>A0A075B0Y5</accession>
<sequence>MSKNSSEDCGVCDNINEWATKAQKDAFKSTATPEAFAASAAGIMKAATTKKTQKMPCPPDSKELGAHTWTYLHTMAAYYPEKPTSQQEKDMQILLEKFSKFYPCGYCADHMQQYLKQDPPRTKSRTDLSMWMCEMHNEVNDRLGKPIFDCSKVFERWKNRPKDGSCGK</sequence>
<dbReference type="GO" id="GO:0050660">
    <property type="term" value="F:flavin adenine dinucleotide binding"/>
    <property type="evidence" value="ECO:0007669"/>
    <property type="project" value="TreeGrafter"/>
</dbReference>
<keyword evidence="7" id="KW-1015">Disulfide bond</keyword>
<comment type="cofactor">
    <cofactor evidence="1 8">
        <name>FAD</name>
        <dbReference type="ChEBI" id="CHEBI:57692"/>
    </cofactor>
</comment>
<dbReference type="InterPro" id="IPR039799">
    <property type="entry name" value="ALR/ERV"/>
</dbReference>
<dbReference type="EMBL" id="KE560949">
    <property type="protein sequence ID" value="EPZ34491.1"/>
    <property type="molecule type" value="Genomic_DNA"/>
</dbReference>
<dbReference type="Gene3D" id="1.20.120.310">
    <property type="entry name" value="ERV/ALR sulfhydryl oxidase domain"/>
    <property type="match status" value="1"/>
</dbReference>
<dbReference type="PROSITE" id="PS51324">
    <property type="entry name" value="ERV_ALR"/>
    <property type="match status" value="1"/>
</dbReference>
<comment type="subcellular location">
    <subcellularLocation>
        <location evidence="2">Mitochondrion intermembrane space</location>
    </subcellularLocation>
</comment>
<name>A0A075B0Y5_ROZAC</name>
<proteinExistence type="predicted"/>
<dbReference type="EMBL" id="ML005519">
    <property type="protein sequence ID" value="RKP18243.1"/>
    <property type="molecule type" value="Genomic_DNA"/>
</dbReference>
<dbReference type="InterPro" id="IPR036774">
    <property type="entry name" value="ERV/ALR_sulphydryl_oxid_sf"/>
</dbReference>
<reference evidence="10 12" key="1">
    <citation type="journal article" date="2013" name="Curr. Biol.">
        <title>Shared signatures of parasitism and phylogenomics unite Cryptomycota and microsporidia.</title>
        <authorList>
            <person name="James T.Y."/>
            <person name="Pelin A."/>
            <person name="Bonen L."/>
            <person name="Ahrendt S."/>
            <person name="Sain D."/>
            <person name="Corradi N."/>
            <person name="Stajich J.E."/>
        </authorList>
    </citation>
    <scope>NUCLEOTIDE SEQUENCE [LARGE SCALE GENOMIC DNA]</scope>
    <source>
        <strain evidence="10">CSF55</strain>
        <strain evidence="10">CSF55</strain>
    </source>
</reference>
<dbReference type="SUPFAM" id="SSF69000">
    <property type="entry name" value="FAD-dependent thiol oxidase"/>
    <property type="match status" value="1"/>
</dbReference>
<keyword evidence="5 8" id="KW-0560">Oxidoreductase</keyword>
<evidence type="ECO:0000256" key="6">
    <source>
        <dbReference type="ARBA" id="ARBA00023128"/>
    </source>
</evidence>
<evidence type="ECO:0000256" key="4">
    <source>
        <dbReference type="ARBA" id="ARBA00022827"/>
    </source>
</evidence>
<evidence type="ECO:0000256" key="7">
    <source>
        <dbReference type="ARBA" id="ARBA00023157"/>
    </source>
</evidence>
<evidence type="ECO:0000256" key="1">
    <source>
        <dbReference type="ARBA" id="ARBA00001974"/>
    </source>
</evidence>
<organism evidence="10 12">
    <name type="scientific">Rozella allomycis (strain CSF55)</name>
    <dbReference type="NCBI Taxonomy" id="988480"/>
    <lineage>
        <taxon>Eukaryota</taxon>
        <taxon>Fungi</taxon>
        <taxon>Fungi incertae sedis</taxon>
        <taxon>Cryptomycota</taxon>
        <taxon>Cryptomycota incertae sedis</taxon>
        <taxon>Rozella</taxon>
    </lineage>
</organism>
<feature type="domain" description="ERV/ALR sulfhydryl oxidase" evidence="9">
    <location>
        <begin position="57"/>
        <end position="157"/>
    </location>
</feature>
<keyword evidence="6" id="KW-0496">Mitochondrion</keyword>
<evidence type="ECO:0000313" key="12">
    <source>
        <dbReference type="Proteomes" id="UP000030755"/>
    </source>
</evidence>
<keyword evidence="12" id="KW-1185">Reference proteome</keyword>
<dbReference type="PANTHER" id="PTHR12645">
    <property type="entry name" value="ALR/ERV"/>
    <property type="match status" value="1"/>
</dbReference>
<evidence type="ECO:0000256" key="8">
    <source>
        <dbReference type="RuleBase" id="RU371123"/>
    </source>
</evidence>
<evidence type="ECO:0000259" key="9">
    <source>
        <dbReference type="PROSITE" id="PS51324"/>
    </source>
</evidence>
<dbReference type="OrthoDB" id="17199at2759"/>
<dbReference type="AlphaFoldDB" id="A0A075B0Y5"/>
<gene>
    <name evidence="10" type="ORF">O9G_002064</name>
    <name evidence="11" type="ORF">ROZALSC1DRAFT_30044</name>
</gene>
<dbReference type="PANTHER" id="PTHR12645:SF0">
    <property type="entry name" value="FAD-LINKED SULFHYDRYL OXIDASE ALR"/>
    <property type="match status" value="1"/>
</dbReference>
<dbReference type="InterPro" id="IPR017905">
    <property type="entry name" value="ERV/ALR_sulphydryl_oxidase"/>
</dbReference>
<evidence type="ECO:0000313" key="11">
    <source>
        <dbReference type="EMBL" id="RKP18243.1"/>
    </source>
</evidence>
<evidence type="ECO:0000256" key="3">
    <source>
        <dbReference type="ARBA" id="ARBA00022630"/>
    </source>
</evidence>
<evidence type="ECO:0000256" key="5">
    <source>
        <dbReference type="ARBA" id="ARBA00023002"/>
    </source>
</evidence>
<dbReference type="GO" id="GO:0005758">
    <property type="term" value="C:mitochondrial intermembrane space"/>
    <property type="evidence" value="ECO:0007669"/>
    <property type="project" value="UniProtKB-SubCell"/>
</dbReference>